<comment type="caution">
    <text evidence="1">The sequence shown here is derived from an EMBL/GenBank/DDBJ whole genome shotgun (WGS) entry which is preliminary data.</text>
</comment>
<dbReference type="Pfam" id="PF17653">
    <property type="entry name" value="DUF5522"/>
    <property type="match status" value="1"/>
</dbReference>
<evidence type="ECO:0000313" key="1">
    <source>
        <dbReference type="EMBL" id="RNF22018.1"/>
    </source>
</evidence>
<evidence type="ECO:0000313" key="2">
    <source>
        <dbReference type="Proteomes" id="UP000284403"/>
    </source>
</evidence>
<accession>A0A3R7S5V0</accession>
<gene>
    <name evidence="1" type="ORF">Tco025E_03385</name>
</gene>
<name>A0A3R7S5V0_9TRYP</name>
<dbReference type="AlphaFoldDB" id="A0A3R7S5V0"/>
<sequence length="130" mass="14195">MLCLPADGPSSSRRPPQTRGVFFGCRGCASTVGRGRLRRPRALCAARDAVAEGKNELERLLPREVEEAHRRAHDAGRDKYVDPTAGRPLLTRSFHMRRGVCCGKRCRHCPYGHVNVPAAAGLAPAGRRIA</sequence>
<organism evidence="1 2">
    <name type="scientific">Trypanosoma conorhini</name>
    <dbReference type="NCBI Taxonomy" id="83891"/>
    <lineage>
        <taxon>Eukaryota</taxon>
        <taxon>Discoba</taxon>
        <taxon>Euglenozoa</taxon>
        <taxon>Kinetoplastea</taxon>
        <taxon>Metakinetoplastina</taxon>
        <taxon>Trypanosomatida</taxon>
        <taxon>Trypanosomatidae</taxon>
        <taxon>Trypanosoma</taxon>
    </lineage>
</organism>
<dbReference type="RefSeq" id="XP_029229710.1">
    <property type="nucleotide sequence ID" value="XM_029370303.1"/>
</dbReference>
<keyword evidence="1" id="KW-0808">Transferase</keyword>
<dbReference type="Proteomes" id="UP000284403">
    <property type="component" value="Unassembled WGS sequence"/>
</dbReference>
<keyword evidence="2" id="KW-1185">Reference proteome</keyword>
<dbReference type="InterPro" id="IPR040807">
    <property type="entry name" value="DUF5522"/>
</dbReference>
<dbReference type="PANTHER" id="PTHR21037:SF2">
    <property type="entry name" value="SIMILAR TO NOVEL PROTEIN"/>
    <property type="match status" value="1"/>
</dbReference>
<proteinExistence type="predicted"/>
<reference evidence="1 2" key="1">
    <citation type="journal article" date="2018" name="BMC Genomics">
        <title>Genomic comparison of Trypanosoma conorhini and Trypanosoma rangeli to Trypanosoma cruzi strains of high and low virulence.</title>
        <authorList>
            <person name="Bradwell K.R."/>
            <person name="Koparde V.N."/>
            <person name="Matveyev A.V."/>
            <person name="Serrano M.G."/>
            <person name="Alves J.M."/>
            <person name="Parikh H."/>
            <person name="Huang B."/>
            <person name="Lee V."/>
            <person name="Espinosa-Alvarez O."/>
            <person name="Ortiz P.A."/>
            <person name="Costa-Martins A.G."/>
            <person name="Teixeira M.M."/>
            <person name="Buck G.A."/>
        </authorList>
    </citation>
    <scope>NUCLEOTIDE SEQUENCE [LARGE SCALE GENOMIC DNA]</scope>
    <source>
        <strain evidence="1 2">025E</strain>
    </source>
</reference>
<dbReference type="PANTHER" id="PTHR21037">
    <property type="entry name" value="39S RIBOSOMAL PROTEIN L14, MITOCHONDRIAL"/>
    <property type="match status" value="1"/>
</dbReference>
<dbReference type="EMBL" id="MKKU01000145">
    <property type="protein sequence ID" value="RNF22018.1"/>
    <property type="molecule type" value="Genomic_DNA"/>
</dbReference>
<dbReference type="GeneID" id="40316996"/>
<protein>
    <submittedName>
        <fullName evidence="1">Cob(I)alamin adenosyltransferase</fullName>
    </submittedName>
</protein>
<dbReference type="GO" id="GO:0016740">
    <property type="term" value="F:transferase activity"/>
    <property type="evidence" value="ECO:0007669"/>
    <property type="project" value="UniProtKB-KW"/>
</dbReference>
<dbReference type="OrthoDB" id="241430at2759"/>